<sequence length="92" mass="10786">MIKSFKHKGLEKFYNIGSVAGIQPYHKQKLRMRLIAMDTATNIEDINLPGFRLHPLKGDRVGLWAIDISKNWRITFKFQDGNVHVVDYEDYH</sequence>
<dbReference type="Pfam" id="PF05015">
    <property type="entry name" value="HigB-like_toxin"/>
    <property type="match status" value="1"/>
</dbReference>
<reference evidence="1 2" key="1">
    <citation type="submission" date="2020-08" db="EMBL/GenBank/DDBJ databases">
        <title>Bridging the membrane lipid divide: bacteria of the FCB group superphylum have the potential to synthesize archaeal ether lipids.</title>
        <authorList>
            <person name="Villanueva L."/>
            <person name="Von Meijenfeldt F.A.B."/>
            <person name="Westbye A.B."/>
            <person name="Yadav S."/>
            <person name="Hopmans E.C."/>
            <person name="Dutilh B.E."/>
            <person name="Sinninghe Damste J.S."/>
        </authorList>
    </citation>
    <scope>NUCLEOTIDE SEQUENCE [LARGE SCALE GENOMIC DNA]</scope>
    <source>
        <strain evidence="1">NIOZ-UU82</strain>
    </source>
</reference>
<dbReference type="InterPro" id="IPR007711">
    <property type="entry name" value="HigB-1"/>
</dbReference>
<dbReference type="EMBL" id="JACNLL010000064">
    <property type="protein sequence ID" value="MBC8199759.1"/>
    <property type="molecule type" value="Genomic_DNA"/>
</dbReference>
<organism evidence="1 2">
    <name type="scientific">Candidatus Desulfaltia bathyphila</name>
    <dbReference type="NCBI Taxonomy" id="2841697"/>
    <lineage>
        <taxon>Bacteria</taxon>
        <taxon>Pseudomonadati</taxon>
        <taxon>Thermodesulfobacteriota</taxon>
        <taxon>Desulfobacteria</taxon>
        <taxon>Desulfobacterales</taxon>
        <taxon>Desulfobacterales incertae sedis</taxon>
        <taxon>Candidatus Desulfaltia</taxon>
    </lineage>
</organism>
<dbReference type="Gene3D" id="3.30.2310.20">
    <property type="entry name" value="RelE-like"/>
    <property type="match status" value="1"/>
</dbReference>
<dbReference type="SUPFAM" id="SSF143011">
    <property type="entry name" value="RelE-like"/>
    <property type="match status" value="1"/>
</dbReference>
<protein>
    <submittedName>
        <fullName evidence="1">Type II toxin-antitoxin system RelE/ParE family toxin</fullName>
    </submittedName>
</protein>
<dbReference type="PANTHER" id="PTHR40266:SF2">
    <property type="entry name" value="TOXIN HIGB-1"/>
    <property type="match status" value="1"/>
</dbReference>
<accession>A0A8J6N5I3</accession>
<proteinExistence type="predicted"/>
<dbReference type="AlphaFoldDB" id="A0A8J6N5I3"/>
<comment type="caution">
    <text evidence="1">The sequence shown here is derived from an EMBL/GenBank/DDBJ whole genome shotgun (WGS) entry which is preliminary data.</text>
</comment>
<dbReference type="PANTHER" id="PTHR40266">
    <property type="entry name" value="TOXIN HIGB-1"/>
    <property type="match status" value="1"/>
</dbReference>
<dbReference type="Proteomes" id="UP000603545">
    <property type="component" value="Unassembled WGS sequence"/>
</dbReference>
<dbReference type="InterPro" id="IPR035093">
    <property type="entry name" value="RelE/ParE_toxin_dom_sf"/>
</dbReference>
<evidence type="ECO:0000313" key="2">
    <source>
        <dbReference type="Proteomes" id="UP000603545"/>
    </source>
</evidence>
<evidence type="ECO:0000313" key="1">
    <source>
        <dbReference type="EMBL" id="MBC8199759.1"/>
    </source>
</evidence>
<name>A0A8J6N5I3_9BACT</name>
<gene>
    <name evidence="1" type="ORF">H8E80_06915</name>
</gene>